<accession>A0A9P0F8H9</accession>
<dbReference type="Gene3D" id="3.40.50.300">
    <property type="entry name" value="P-loop containing nucleotide triphosphate hydrolases"/>
    <property type="match status" value="1"/>
</dbReference>
<feature type="domain" description="Helicase C-terminal" evidence="4">
    <location>
        <begin position="20"/>
        <end position="148"/>
    </location>
</feature>
<keyword evidence="6" id="KW-1185">Reference proteome</keyword>
<evidence type="ECO:0000256" key="1">
    <source>
        <dbReference type="ARBA" id="ARBA00005446"/>
    </source>
</evidence>
<dbReference type="Proteomes" id="UP001152759">
    <property type="component" value="Chromosome 6"/>
</dbReference>
<comment type="catalytic activity">
    <reaction evidence="2">
        <text>Couples ATP hydrolysis with the unwinding of duplex DNA by translocating in the 3'-5' direction.</text>
        <dbReference type="EC" id="5.6.2.4"/>
    </reaction>
</comment>
<name>A0A9P0F8H9_BEMTA</name>
<dbReference type="GO" id="GO:0043138">
    <property type="term" value="F:3'-5' DNA helicase activity"/>
    <property type="evidence" value="ECO:0007669"/>
    <property type="project" value="UniProtKB-EC"/>
</dbReference>
<dbReference type="AlphaFoldDB" id="A0A9P0F8H9"/>
<comment type="similarity">
    <text evidence="1">Belongs to the helicase family. RecQ subfamily.</text>
</comment>
<dbReference type="PANTHER" id="PTHR13710:SF149">
    <property type="entry name" value="ATP-DEPENDENT DNA HELICASE TLH2"/>
    <property type="match status" value="1"/>
</dbReference>
<evidence type="ECO:0000259" key="4">
    <source>
        <dbReference type="PROSITE" id="PS51194"/>
    </source>
</evidence>
<dbReference type="InterPro" id="IPR001650">
    <property type="entry name" value="Helicase_C-like"/>
</dbReference>
<dbReference type="GO" id="GO:0005737">
    <property type="term" value="C:cytoplasm"/>
    <property type="evidence" value="ECO:0007669"/>
    <property type="project" value="TreeGrafter"/>
</dbReference>
<sequence length="148" mass="16322">MNDPVYGKFALSNQRQVLKRLVGFLTSLRKVGHTVIFLPTIEEVKEYSRQLESKGIANVPFTGPMGEEVKTKHFSDWLSGQAEVMVATSVASLGIDNGECRSVIVVGLPNFIQKIGRAGRKTRSTTTILLHEGVRNISSVFEKLDAMT</sequence>
<protein>
    <recommendedName>
        <fullName evidence="3">DNA 3'-5' helicase</fullName>
        <ecNumber evidence="3">5.6.2.4</ecNumber>
    </recommendedName>
</protein>
<proteinExistence type="inferred from homology"/>
<dbReference type="InterPro" id="IPR027417">
    <property type="entry name" value="P-loop_NTPase"/>
</dbReference>
<dbReference type="GO" id="GO:0005694">
    <property type="term" value="C:chromosome"/>
    <property type="evidence" value="ECO:0007669"/>
    <property type="project" value="TreeGrafter"/>
</dbReference>
<dbReference type="EC" id="5.6.2.4" evidence="3"/>
<dbReference type="PANTHER" id="PTHR13710">
    <property type="entry name" value="DNA HELICASE RECQ FAMILY MEMBER"/>
    <property type="match status" value="1"/>
</dbReference>
<reference evidence="5" key="1">
    <citation type="submission" date="2021-12" db="EMBL/GenBank/DDBJ databases">
        <authorList>
            <person name="King R."/>
        </authorList>
    </citation>
    <scope>NUCLEOTIDE SEQUENCE</scope>
</reference>
<dbReference type="SUPFAM" id="SSF52540">
    <property type="entry name" value="P-loop containing nucleoside triphosphate hydrolases"/>
    <property type="match status" value="1"/>
</dbReference>
<dbReference type="GO" id="GO:0005634">
    <property type="term" value="C:nucleus"/>
    <property type="evidence" value="ECO:0007669"/>
    <property type="project" value="TreeGrafter"/>
</dbReference>
<gene>
    <name evidence="5" type="ORF">BEMITA_LOCUS10886</name>
</gene>
<evidence type="ECO:0000313" key="6">
    <source>
        <dbReference type="Proteomes" id="UP001152759"/>
    </source>
</evidence>
<dbReference type="GO" id="GO:0009378">
    <property type="term" value="F:four-way junction helicase activity"/>
    <property type="evidence" value="ECO:0007669"/>
    <property type="project" value="TreeGrafter"/>
</dbReference>
<dbReference type="Pfam" id="PF00271">
    <property type="entry name" value="Helicase_C"/>
    <property type="match status" value="1"/>
</dbReference>
<dbReference type="SMART" id="SM00490">
    <property type="entry name" value="HELICc"/>
    <property type="match status" value="1"/>
</dbReference>
<evidence type="ECO:0000256" key="2">
    <source>
        <dbReference type="ARBA" id="ARBA00034617"/>
    </source>
</evidence>
<organism evidence="5 6">
    <name type="scientific">Bemisia tabaci</name>
    <name type="common">Sweetpotato whitefly</name>
    <name type="synonym">Aleurodes tabaci</name>
    <dbReference type="NCBI Taxonomy" id="7038"/>
    <lineage>
        <taxon>Eukaryota</taxon>
        <taxon>Metazoa</taxon>
        <taxon>Ecdysozoa</taxon>
        <taxon>Arthropoda</taxon>
        <taxon>Hexapoda</taxon>
        <taxon>Insecta</taxon>
        <taxon>Pterygota</taxon>
        <taxon>Neoptera</taxon>
        <taxon>Paraneoptera</taxon>
        <taxon>Hemiptera</taxon>
        <taxon>Sternorrhyncha</taxon>
        <taxon>Aleyrodoidea</taxon>
        <taxon>Aleyrodidae</taxon>
        <taxon>Aleyrodinae</taxon>
        <taxon>Bemisia</taxon>
    </lineage>
</organism>
<dbReference type="PROSITE" id="PS51194">
    <property type="entry name" value="HELICASE_CTER"/>
    <property type="match status" value="1"/>
</dbReference>
<evidence type="ECO:0000256" key="3">
    <source>
        <dbReference type="ARBA" id="ARBA00034808"/>
    </source>
</evidence>
<dbReference type="GO" id="GO:0000724">
    <property type="term" value="P:double-strand break repair via homologous recombination"/>
    <property type="evidence" value="ECO:0007669"/>
    <property type="project" value="TreeGrafter"/>
</dbReference>
<dbReference type="EMBL" id="OU963867">
    <property type="protein sequence ID" value="CAH0392360.1"/>
    <property type="molecule type" value="Genomic_DNA"/>
</dbReference>
<evidence type="ECO:0000313" key="5">
    <source>
        <dbReference type="EMBL" id="CAH0392360.1"/>
    </source>
</evidence>